<dbReference type="PANTHER" id="PTHR43758">
    <property type="entry name" value="7,8-DIHYDRO-8-OXOGUANINE TRIPHOSPHATASE"/>
    <property type="match status" value="1"/>
</dbReference>
<accession>A0ABS4GWG6</accession>
<evidence type="ECO:0000256" key="5">
    <source>
        <dbReference type="ARBA" id="ARBA00022842"/>
    </source>
</evidence>
<evidence type="ECO:0000256" key="3">
    <source>
        <dbReference type="ARBA" id="ARBA00022723"/>
    </source>
</evidence>
<evidence type="ECO:0000256" key="1">
    <source>
        <dbReference type="ARBA" id="ARBA00001946"/>
    </source>
</evidence>
<dbReference type="InterPro" id="IPR015797">
    <property type="entry name" value="NUDIX_hydrolase-like_dom_sf"/>
</dbReference>
<comment type="similarity">
    <text evidence="2 6">Belongs to the Nudix hydrolase family.</text>
</comment>
<sequence>MTRHQTRGWELPGGKVEAGETIYQAAIREVWEETGAKIAELEHVGEYRVRAKSQEQFCKAIMFAKVLRLDKRPEGFETTDSSLFTIPINPMQPGFSPIMQDQVFIEIQKILKGTQSIHRT</sequence>
<evidence type="ECO:0000256" key="2">
    <source>
        <dbReference type="ARBA" id="ARBA00005582"/>
    </source>
</evidence>
<dbReference type="EMBL" id="JAGGKT010000024">
    <property type="protein sequence ID" value="MBP1934614.1"/>
    <property type="molecule type" value="Genomic_DNA"/>
</dbReference>
<reference evidence="8 9" key="1">
    <citation type="submission" date="2021-03" db="EMBL/GenBank/DDBJ databases">
        <title>Genomic Encyclopedia of Type Strains, Phase IV (KMG-IV): sequencing the most valuable type-strain genomes for metagenomic binning, comparative biology and taxonomic classification.</title>
        <authorList>
            <person name="Goeker M."/>
        </authorList>
    </citation>
    <scope>NUCLEOTIDE SEQUENCE [LARGE SCALE GENOMIC DNA]</scope>
    <source>
        <strain evidence="8 9">DSM 24738</strain>
    </source>
</reference>
<dbReference type="PANTHER" id="PTHR43758:SF8">
    <property type="entry name" value="8-OXO-DGTP DIPHOSPHATASE YTKD-RELATED"/>
    <property type="match status" value="1"/>
</dbReference>
<dbReference type="SUPFAM" id="SSF55811">
    <property type="entry name" value="Nudix"/>
    <property type="match status" value="1"/>
</dbReference>
<comment type="cofactor">
    <cofactor evidence="1">
        <name>Mg(2+)</name>
        <dbReference type="ChEBI" id="CHEBI:18420"/>
    </cofactor>
</comment>
<evidence type="ECO:0000256" key="6">
    <source>
        <dbReference type="RuleBase" id="RU003476"/>
    </source>
</evidence>
<dbReference type="Proteomes" id="UP001519343">
    <property type="component" value="Unassembled WGS sequence"/>
</dbReference>
<gene>
    <name evidence="8" type="ORF">J2Z37_004634</name>
</gene>
<feature type="domain" description="Nudix hydrolase" evidence="7">
    <location>
        <begin position="1"/>
        <end position="110"/>
    </location>
</feature>
<evidence type="ECO:0000313" key="8">
    <source>
        <dbReference type="EMBL" id="MBP1934614.1"/>
    </source>
</evidence>
<dbReference type="PRINTS" id="PR00502">
    <property type="entry name" value="NUDIXFAMILY"/>
</dbReference>
<name>A0ABS4GWG6_9BACL</name>
<evidence type="ECO:0000313" key="9">
    <source>
        <dbReference type="Proteomes" id="UP001519343"/>
    </source>
</evidence>
<dbReference type="PROSITE" id="PS51462">
    <property type="entry name" value="NUDIX"/>
    <property type="match status" value="1"/>
</dbReference>
<dbReference type="InterPro" id="IPR020084">
    <property type="entry name" value="NUDIX_hydrolase_CS"/>
</dbReference>
<keyword evidence="9" id="KW-1185">Reference proteome</keyword>
<dbReference type="InterPro" id="IPR020476">
    <property type="entry name" value="Nudix_hydrolase"/>
</dbReference>
<dbReference type="EC" id="3.6.1.55" evidence="8"/>
<evidence type="ECO:0000256" key="4">
    <source>
        <dbReference type="ARBA" id="ARBA00022801"/>
    </source>
</evidence>
<keyword evidence="4 6" id="KW-0378">Hydrolase</keyword>
<dbReference type="PROSITE" id="PS00893">
    <property type="entry name" value="NUDIX_BOX"/>
    <property type="match status" value="1"/>
</dbReference>
<protein>
    <submittedName>
        <fullName evidence="8">8-oxo-dGTP diphosphatase</fullName>
        <ecNumber evidence="8">3.6.1.55</ecNumber>
    </submittedName>
</protein>
<dbReference type="InterPro" id="IPR000086">
    <property type="entry name" value="NUDIX_hydrolase_dom"/>
</dbReference>
<dbReference type="GO" id="GO:0035539">
    <property type="term" value="F:8-oxo-7,8-dihydrodeoxyguanosine triphosphate pyrophosphatase activity"/>
    <property type="evidence" value="ECO:0007669"/>
    <property type="project" value="UniProtKB-EC"/>
</dbReference>
<dbReference type="Pfam" id="PF00293">
    <property type="entry name" value="NUDIX"/>
    <property type="match status" value="1"/>
</dbReference>
<evidence type="ECO:0000259" key="7">
    <source>
        <dbReference type="PROSITE" id="PS51462"/>
    </source>
</evidence>
<keyword evidence="5" id="KW-0460">Magnesium</keyword>
<organism evidence="8 9">
    <name type="scientific">Ammoniphilus resinae</name>
    <dbReference type="NCBI Taxonomy" id="861532"/>
    <lineage>
        <taxon>Bacteria</taxon>
        <taxon>Bacillati</taxon>
        <taxon>Bacillota</taxon>
        <taxon>Bacilli</taxon>
        <taxon>Bacillales</taxon>
        <taxon>Paenibacillaceae</taxon>
        <taxon>Aneurinibacillus group</taxon>
        <taxon>Ammoniphilus</taxon>
    </lineage>
</organism>
<comment type="caution">
    <text evidence="8">The sequence shown here is derived from an EMBL/GenBank/DDBJ whole genome shotgun (WGS) entry which is preliminary data.</text>
</comment>
<dbReference type="Gene3D" id="3.90.79.10">
    <property type="entry name" value="Nucleoside Triphosphate Pyrophosphohydrolase"/>
    <property type="match status" value="1"/>
</dbReference>
<proteinExistence type="inferred from homology"/>
<keyword evidence="3" id="KW-0479">Metal-binding</keyword>